<reference evidence="2" key="1">
    <citation type="journal article" date="2018" name="Int. J. Syst. Evol. Microbiol.">
        <title>Carboxylicivirga sediminis sp. nov., isolated from coastal sediment.</title>
        <authorList>
            <person name="Wang F.Q."/>
            <person name="Ren L.H."/>
            <person name="Zou R.J."/>
            <person name="Sun Y.Z."/>
            <person name="Liu X.J."/>
            <person name="Jiang F."/>
            <person name="Liu L.J."/>
        </authorList>
    </citation>
    <scope>NUCLEOTIDE SEQUENCE</scope>
    <source>
        <strain evidence="2">JR1</strain>
    </source>
</reference>
<sequence length="165" mass="18767">MARKCFYSFHYKPDNWRVSKIRNIGTVEGNKPAKDNDWETITGGGDKKIKEWISSQMIGRTCTIILTGSNTANRKWINHEIVESWNKGMGVLVIFIHKITDVLCRQSSKGSNPLYYVTHGPTGKRLSSIAKAYDPPRESSKGVYSYIAANIDDWIEEAIQIRKDN</sequence>
<name>A0A941IZY1_9BACT</name>
<dbReference type="Pfam" id="PF08937">
    <property type="entry name" value="ThsB_TIR"/>
    <property type="match status" value="1"/>
</dbReference>
<dbReference type="AlphaFoldDB" id="A0A941IZY1"/>
<evidence type="ECO:0000313" key="3">
    <source>
        <dbReference type="Proteomes" id="UP000679220"/>
    </source>
</evidence>
<dbReference type="Proteomes" id="UP000679220">
    <property type="component" value="Unassembled WGS sequence"/>
</dbReference>
<evidence type="ECO:0000259" key="1">
    <source>
        <dbReference type="Pfam" id="PF08937"/>
    </source>
</evidence>
<reference evidence="2" key="2">
    <citation type="submission" date="2021-04" db="EMBL/GenBank/DDBJ databases">
        <authorList>
            <person name="Zhang T."/>
            <person name="Zhang Y."/>
            <person name="Lu D."/>
            <person name="Zuo D."/>
            <person name="Du Z."/>
        </authorList>
    </citation>
    <scope>NUCLEOTIDE SEQUENCE</scope>
    <source>
        <strain evidence="2">JR1</strain>
    </source>
</reference>
<dbReference type="EMBL" id="JAGTAR010000026">
    <property type="protein sequence ID" value="MBR8537012.1"/>
    <property type="molecule type" value="Genomic_DNA"/>
</dbReference>
<feature type="domain" description="Thoeris protein ThsB TIR-like" evidence="1">
    <location>
        <begin position="6"/>
        <end position="98"/>
    </location>
</feature>
<proteinExistence type="predicted"/>
<dbReference type="RefSeq" id="WP_212192039.1">
    <property type="nucleotide sequence ID" value="NZ_JAGTAR010000026.1"/>
</dbReference>
<comment type="caution">
    <text evidence="2">The sequence shown here is derived from an EMBL/GenBank/DDBJ whole genome shotgun (WGS) entry which is preliminary data.</text>
</comment>
<dbReference type="InterPro" id="IPR015032">
    <property type="entry name" value="ThsB__TIR-like_domain"/>
</dbReference>
<dbReference type="InterPro" id="IPR036490">
    <property type="entry name" value="ThsB_TIR-like_sf"/>
</dbReference>
<dbReference type="SUPFAM" id="SSF52206">
    <property type="entry name" value="Hypothetical protein MTH538"/>
    <property type="match status" value="1"/>
</dbReference>
<protein>
    <submittedName>
        <fullName evidence="2">TIR domain-containing protein</fullName>
    </submittedName>
</protein>
<gene>
    <name evidence="2" type="ORF">KDU71_15680</name>
</gene>
<organism evidence="2 3">
    <name type="scientific">Carboxylicivirga sediminis</name>
    <dbReference type="NCBI Taxonomy" id="2006564"/>
    <lineage>
        <taxon>Bacteria</taxon>
        <taxon>Pseudomonadati</taxon>
        <taxon>Bacteroidota</taxon>
        <taxon>Bacteroidia</taxon>
        <taxon>Marinilabiliales</taxon>
        <taxon>Marinilabiliaceae</taxon>
        <taxon>Carboxylicivirga</taxon>
    </lineage>
</organism>
<accession>A0A941IZY1</accession>
<keyword evidence="3" id="KW-1185">Reference proteome</keyword>
<evidence type="ECO:0000313" key="2">
    <source>
        <dbReference type="EMBL" id="MBR8537012.1"/>
    </source>
</evidence>